<evidence type="ECO:0000313" key="1">
    <source>
        <dbReference type="EMBL" id="CAI5454822.1"/>
    </source>
</evidence>
<reference evidence="1" key="1">
    <citation type="submission" date="2022-11" db="EMBL/GenBank/DDBJ databases">
        <authorList>
            <person name="Kikuchi T."/>
        </authorList>
    </citation>
    <scope>NUCLEOTIDE SEQUENCE</scope>
    <source>
        <strain evidence="1">PS1010</strain>
    </source>
</reference>
<dbReference type="AlphaFoldDB" id="A0A9P1J189"/>
<dbReference type="EMBL" id="CANHGI010000006">
    <property type="protein sequence ID" value="CAI5454822.1"/>
    <property type="molecule type" value="Genomic_DNA"/>
</dbReference>
<protein>
    <submittedName>
        <fullName evidence="1">Uncharacterized protein</fullName>
    </submittedName>
</protein>
<dbReference type="Proteomes" id="UP001152747">
    <property type="component" value="Unassembled WGS sequence"/>
</dbReference>
<accession>A0A9P1J189</accession>
<gene>
    <name evidence="1" type="ORF">CAMP_LOCUS17459</name>
</gene>
<keyword evidence="2" id="KW-1185">Reference proteome</keyword>
<sequence>MSEHNEKLDGNEILWTQLREYGWDDQLIQTIIDNCDTEKDDCDTEEGRMRQAQRAVQKMIFDAEIQAEYKEKTKELVPIDLAVEMKKQDFPTSWDEIKEKYNIHLITDKETGRILNNDVQEYRSPGDIRKVWRTKRKNVTISLTDYLLKRFDMVLPENTIMIRSDEDILPLEKIMAHTKPKTDWTFNLLDK</sequence>
<comment type="caution">
    <text evidence="1">The sequence shown here is derived from an EMBL/GenBank/DDBJ whole genome shotgun (WGS) entry which is preliminary data.</text>
</comment>
<organism evidence="1 2">
    <name type="scientific">Caenorhabditis angaria</name>
    <dbReference type="NCBI Taxonomy" id="860376"/>
    <lineage>
        <taxon>Eukaryota</taxon>
        <taxon>Metazoa</taxon>
        <taxon>Ecdysozoa</taxon>
        <taxon>Nematoda</taxon>
        <taxon>Chromadorea</taxon>
        <taxon>Rhabditida</taxon>
        <taxon>Rhabditina</taxon>
        <taxon>Rhabditomorpha</taxon>
        <taxon>Rhabditoidea</taxon>
        <taxon>Rhabditidae</taxon>
        <taxon>Peloderinae</taxon>
        <taxon>Caenorhabditis</taxon>
    </lineage>
</organism>
<proteinExistence type="predicted"/>
<evidence type="ECO:0000313" key="2">
    <source>
        <dbReference type="Proteomes" id="UP001152747"/>
    </source>
</evidence>
<name>A0A9P1J189_9PELO</name>